<dbReference type="Pfam" id="PF22908">
    <property type="entry name" value="PHD_NSD"/>
    <property type="match status" value="1"/>
</dbReference>
<dbReference type="Pfam" id="PF23004">
    <property type="entry name" value="PHDvar_NSD"/>
    <property type="match status" value="1"/>
</dbReference>
<dbReference type="CDD" id="cd05838">
    <property type="entry name" value="PWWP_NSD_rpt2"/>
    <property type="match status" value="1"/>
</dbReference>
<dbReference type="PROSITE" id="PS50868">
    <property type="entry name" value="POST_SET"/>
    <property type="match status" value="1"/>
</dbReference>
<feature type="compositionally biased region" description="Low complexity" evidence="17">
    <location>
        <begin position="423"/>
        <end position="455"/>
    </location>
</feature>
<dbReference type="GO" id="GO:0005634">
    <property type="term" value="C:nucleus"/>
    <property type="evidence" value="ECO:0007669"/>
    <property type="project" value="UniProtKB-SubCell"/>
</dbReference>
<dbReference type="OrthoDB" id="422362at2759"/>
<dbReference type="InterPro" id="IPR003616">
    <property type="entry name" value="Post-SET_dom"/>
</dbReference>
<dbReference type="SMART" id="SM00293">
    <property type="entry name" value="PWWP"/>
    <property type="match status" value="2"/>
</dbReference>
<feature type="domain" description="Post-SET" evidence="22">
    <location>
        <begin position="957"/>
        <end position="973"/>
    </location>
</feature>
<evidence type="ECO:0000256" key="17">
    <source>
        <dbReference type="SAM" id="MobiDB-lite"/>
    </source>
</evidence>
<feature type="region of interest" description="Disordered" evidence="17">
    <location>
        <begin position="20"/>
        <end position="52"/>
    </location>
</feature>
<feature type="region of interest" description="Disordered" evidence="17">
    <location>
        <begin position="387"/>
        <end position="461"/>
    </location>
</feature>
<evidence type="ECO:0000256" key="14">
    <source>
        <dbReference type="ARBA" id="ARBA00023163"/>
    </source>
</evidence>
<evidence type="ECO:0000256" key="16">
    <source>
        <dbReference type="PROSITE-ProRule" id="PRU00175"/>
    </source>
</evidence>
<evidence type="ECO:0000256" key="15">
    <source>
        <dbReference type="ARBA" id="ARBA00023242"/>
    </source>
</evidence>
<evidence type="ECO:0000256" key="10">
    <source>
        <dbReference type="ARBA" id="ARBA00022771"/>
    </source>
</evidence>
<dbReference type="Pfam" id="PF00855">
    <property type="entry name" value="PWWP"/>
    <property type="match status" value="2"/>
</dbReference>
<dbReference type="InterPro" id="IPR046341">
    <property type="entry name" value="SET_dom_sf"/>
</dbReference>
<keyword evidence="3" id="KW-0158">Chromosome</keyword>
<keyword evidence="13" id="KW-0805">Transcription regulation</keyword>
<dbReference type="SMART" id="SM00317">
    <property type="entry name" value="SET"/>
    <property type="match status" value="1"/>
</dbReference>
<feature type="compositionally biased region" description="Basic and acidic residues" evidence="17">
    <location>
        <begin position="41"/>
        <end position="52"/>
    </location>
</feature>
<dbReference type="InterPro" id="IPR050777">
    <property type="entry name" value="SET2_Histone-Lys_MeTrsfase"/>
</dbReference>
<dbReference type="CDD" id="cd20144">
    <property type="entry name" value="PWWP_NSD_rpt1"/>
    <property type="match status" value="1"/>
</dbReference>
<dbReference type="Gene3D" id="2.170.270.10">
    <property type="entry name" value="SET domain"/>
    <property type="match status" value="1"/>
</dbReference>
<dbReference type="EMBL" id="JACMRX010000003">
    <property type="protein sequence ID" value="KAF7992681.1"/>
    <property type="molecule type" value="Genomic_DNA"/>
</dbReference>
<evidence type="ECO:0000256" key="1">
    <source>
        <dbReference type="ARBA" id="ARBA00004123"/>
    </source>
</evidence>
<dbReference type="PANTHER" id="PTHR22884">
    <property type="entry name" value="SET DOMAIN PROTEINS"/>
    <property type="match status" value="1"/>
</dbReference>
<evidence type="ECO:0000259" key="20">
    <source>
        <dbReference type="PROSITE" id="PS50280"/>
    </source>
</evidence>
<dbReference type="GO" id="GO:0016279">
    <property type="term" value="F:protein-lysine N-methyltransferase activity"/>
    <property type="evidence" value="ECO:0007669"/>
    <property type="project" value="UniProtKB-ARBA"/>
</dbReference>
<proteinExistence type="predicted"/>
<feature type="domain" description="SET" evidence="20">
    <location>
        <begin position="833"/>
        <end position="950"/>
    </location>
</feature>
<evidence type="ECO:0000256" key="3">
    <source>
        <dbReference type="ARBA" id="ARBA00022454"/>
    </source>
</evidence>
<keyword evidence="8" id="KW-0479">Metal-binding</keyword>
<dbReference type="Pfam" id="PF17982">
    <property type="entry name" value="C5HCH"/>
    <property type="match status" value="1"/>
</dbReference>
<dbReference type="InterPro" id="IPR001965">
    <property type="entry name" value="Znf_PHD"/>
</dbReference>
<keyword evidence="9" id="KW-0677">Repeat</keyword>
<evidence type="ECO:0000256" key="7">
    <source>
        <dbReference type="ARBA" id="ARBA00022691"/>
    </source>
</evidence>
<evidence type="ECO:0000256" key="4">
    <source>
        <dbReference type="ARBA" id="ARBA00022553"/>
    </source>
</evidence>
<feature type="domain" description="PHD-type" evidence="18">
    <location>
        <begin position="599"/>
        <end position="643"/>
    </location>
</feature>
<feature type="domain" description="PWWP" evidence="21">
    <location>
        <begin position="132"/>
        <end position="199"/>
    </location>
</feature>
<comment type="caution">
    <text evidence="24">The sequence shown here is derived from an EMBL/GenBank/DDBJ whole genome shotgun (WGS) entry which is preliminary data.</text>
</comment>
<dbReference type="InterPro" id="IPR001214">
    <property type="entry name" value="SET_dom"/>
</dbReference>
<dbReference type="PROSITE" id="PS50016">
    <property type="entry name" value="ZF_PHD_2"/>
    <property type="match status" value="1"/>
</dbReference>
<evidence type="ECO:0000313" key="24">
    <source>
        <dbReference type="EMBL" id="KAF7992681.1"/>
    </source>
</evidence>
<keyword evidence="6" id="KW-0808">Transferase</keyword>
<dbReference type="InterPro" id="IPR019787">
    <property type="entry name" value="Znf_PHD-finger"/>
</dbReference>
<dbReference type="PROSITE" id="PS51215">
    <property type="entry name" value="AWS"/>
    <property type="match status" value="1"/>
</dbReference>
<feature type="domain" description="PWWP" evidence="21">
    <location>
        <begin position="648"/>
        <end position="710"/>
    </location>
</feature>
<dbReference type="PROSITE" id="PS50089">
    <property type="entry name" value="ZF_RING_2"/>
    <property type="match status" value="1"/>
</dbReference>
<comment type="subcellular location">
    <subcellularLocation>
        <location evidence="2">Chromosome</location>
    </subcellularLocation>
    <subcellularLocation>
        <location evidence="1">Nucleus</location>
    </subcellularLocation>
</comment>
<evidence type="ECO:0000259" key="19">
    <source>
        <dbReference type="PROSITE" id="PS50089"/>
    </source>
</evidence>
<dbReference type="InterPro" id="IPR055197">
    <property type="entry name" value="PHDvar_NSD"/>
</dbReference>
<evidence type="ECO:0000256" key="2">
    <source>
        <dbReference type="ARBA" id="ARBA00004286"/>
    </source>
</evidence>
<accession>A0A834XTV4</accession>
<reference evidence="24 25" key="1">
    <citation type="submission" date="2020-08" db="EMBL/GenBank/DDBJ databases">
        <title>Aphidius gifuensis genome sequencing and assembly.</title>
        <authorList>
            <person name="Du Z."/>
        </authorList>
    </citation>
    <scope>NUCLEOTIDE SEQUENCE [LARGE SCALE GENOMIC DNA]</scope>
    <source>
        <strain evidence="24">YNYX2018</strain>
        <tissue evidence="24">Adults</tissue>
    </source>
</reference>
<dbReference type="GO" id="GO:0005694">
    <property type="term" value="C:chromosome"/>
    <property type="evidence" value="ECO:0007669"/>
    <property type="project" value="UniProtKB-SubCell"/>
</dbReference>
<dbReference type="SMART" id="SM00570">
    <property type="entry name" value="AWS"/>
    <property type="match status" value="1"/>
</dbReference>
<evidence type="ECO:0000256" key="13">
    <source>
        <dbReference type="ARBA" id="ARBA00023015"/>
    </source>
</evidence>
<dbReference type="CDD" id="cd19173">
    <property type="entry name" value="SET_NSD"/>
    <property type="match status" value="1"/>
</dbReference>
<evidence type="ECO:0008006" key="26">
    <source>
        <dbReference type="Google" id="ProtNLM"/>
    </source>
</evidence>
<dbReference type="GO" id="GO:0140938">
    <property type="term" value="F:histone H3 methyltransferase activity"/>
    <property type="evidence" value="ECO:0007669"/>
    <property type="project" value="UniProtKB-ARBA"/>
</dbReference>
<evidence type="ECO:0000259" key="22">
    <source>
        <dbReference type="PROSITE" id="PS50868"/>
    </source>
</evidence>
<dbReference type="SMART" id="SM00508">
    <property type="entry name" value="PostSET"/>
    <property type="match status" value="1"/>
</dbReference>
<feature type="compositionally biased region" description="Basic and acidic residues" evidence="17">
    <location>
        <begin position="412"/>
        <end position="422"/>
    </location>
</feature>
<keyword evidence="12" id="KW-0156">Chromatin regulator</keyword>
<gene>
    <name evidence="24" type="ORF">HCN44_005025</name>
</gene>
<dbReference type="SUPFAM" id="SSF57903">
    <property type="entry name" value="FYVE/PHD zinc finger"/>
    <property type="match status" value="1"/>
</dbReference>
<evidence type="ECO:0000313" key="25">
    <source>
        <dbReference type="Proteomes" id="UP000639338"/>
    </source>
</evidence>
<feature type="domain" description="AWS" evidence="23">
    <location>
        <begin position="781"/>
        <end position="831"/>
    </location>
</feature>
<dbReference type="InterPro" id="IPR006560">
    <property type="entry name" value="AWS_dom"/>
</dbReference>
<evidence type="ECO:0000256" key="9">
    <source>
        <dbReference type="ARBA" id="ARBA00022737"/>
    </source>
</evidence>
<dbReference type="InterPro" id="IPR019786">
    <property type="entry name" value="Zinc_finger_PHD-type_CS"/>
</dbReference>
<dbReference type="CDD" id="cd15566">
    <property type="entry name" value="PHD3_NSD"/>
    <property type="match status" value="1"/>
</dbReference>
<dbReference type="InterPro" id="IPR041306">
    <property type="entry name" value="C5HCH"/>
</dbReference>
<evidence type="ECO:0000256" key="6">
    <source>
        <dbReference type="ARBA" id="ARBA00022679"/>
    </source>
</evidence>
<dbReference type="AlphaFoldDB" id="A0A834XTV4"/>
<keyword evidence="15" id="KW-0539">Nucleus</keyword>
<evidence type="ECO:0000256" key="12">
    <source>
        <dbReference type="ARBA" id="ARBA00022853"/>
    </source>
</evidence>
<evidence type="ECO:0000259" key="21">
    <source>
        <dbReference type="PROSITE" id="PS50812"/>
    </source>
</evidence>
<protein>
    <recommendedName>
        <fullName evidence="26">Histone-lysine N-methyltransferase NSD2</fullName>
    </recommendedName>
</protein>
<keyword evidence="5" id="KW-0489">Methyltransferase</keyword>
<dbReference type="CDD" id="cd15565">
    <property type="entry name" value="PHD2_NSD"/>
    <property type="match status" value="1"/>
</dbReference>
<dbReference type="SUPFAM" id="SSF63748">
    <property type="entry name" value="Tudor/PWWP/MBT"/>
    <property type="match status" value="2"/>
</dbReference>
<evidence type="ECO:0000259" key="23">
    <source>
        <dbReference type="PROSITE" id="PS51215"/>
    </source>
</evidence>
<dbReference type="Gene3D" id="2.30.30.140">
    <property type="match status" value="2"/>
</dbReference>
<dbReference type="InterPro" id="IPR055198">
    <property type="entry name" value="NSD_PHD"/>
</dbReference>
<keyword evidence="14" id="KW-0804">Transcription</keyword>
<dbReference type="GO" id="GO:0008270">
    <property type="term" value="F:zinc ion binding"/>
    <property type="evidence" value="ECO:0007669"/>
    <property type="project" value="UniProtKB-KW"/>
</dbReference>
<evidence type="ECO:0000256" key="5">
    <source>
        <dbReference type="ARBA" id="ARBA00022603"/>
    </source>
</evidence>
<keyword evidence="11" id="KW-0862">Zinc</keyword>
<dbReference type="SUPFAM" id="SSF82199">
    <property type="entry name" value="SET domain"/>
    <property type="match status" value="1"/>
</dbReference>
<dbReference type="Pfam" id="PF00628">
    <property type="entry name" value="PHD"/>
    <property type="match status" value="1"/>
</dbReference>
<name>A0A834XTV4_APHGI</name>
<evidence type="ECO:0000259" key="18">
    <source>
        <dbReference type="PROSITE" id="PS50016"/>
    </source>
</evidence>
<keyword evidence="10 16" id="KW-0863">Zinc-finger</keyword>
<feature type="compositionally biased region" description="Acidic residues" evidence="17">
    <location>
        <begin position="400"/>
        <end position="411"/>
    </location>
</feature>
<dbReference type="InterPro" id="IPR001841">
    <property type="entry name" value="Znf_RING"/>
</dbReference>
<dbReference type="PROSITE" id="PS01359">
    <property type="entry name" value="ZF_PHD_1"/>
    <property type="match status" value="1"/>
</dbReference>
<evidence type="ECO:0000256" key="11">
    <source>
        <dbReference type="ARBA" id="ARBA00022833"/>
    </source>
</evidence>
<dbReference type="Proteomes" id="UP000639338">
    <property type="component" value="Unassembled WGS sequence"/>
</dbReference>
<dbReference type="SMART" id="SM00249">
    <property type="entry name" value="PHD"/>
    <property type="match status" value="3"/>
</dbReference>
<dbReference type="CDD" id="cd15567">
    <property type="entry name" value="PHD4_NSD"/>
    <property type="match status" value="1"/>
</dbReference>
<dbReference type="GO" id="GO:0032259">
    <property type="term" value="P:methylation"/>
    <property type="evidence" value="ECO:0007669"/>
    <property type="project" value="UniProtKB-KW"/>
</dbReference>
<organism evidence="24 25">
    <name type="scientific">Aphidius gifuensis</name>
    <name type="common">Parasitoid wasp</name>
    <dbReference type="NCBI Taxonomy" id="684658"/>
    <lineage>
        <taxon>Eukaryota</taxon>
        <taxon>Metazoa</taxon>
        <taxon>Ecdysozoa</taxon>
        <taxon>Arthropoda</taxon>
        <taxon>Hexapoda</taxon>
        <taxon>Insecta</taxon>
        <taxon>Pterygota</taxon>
        <taxon>Neoptera</taxon>
        <taxon>Endopterygota</taxon>
        <taxon>Hymenoptera</taxon>
        <taxon>Apocrita</taxon>
        <taxon>Ichneumonoidea</taxon>
        <taxon>Braconidae</taxon>
        <taxon>Aphidiinae</taxon>
        <taxon>Aphidius</taxon>
    </lineage>
</organism>
<dbReference type="FunFam" id="2.30.30.140:FF:000099">
    <property type="entry name" value="Histone-lysine N-methyltransferase"/>
    <property type="match status" value="1"/>
</dbReference>
<dbReference type="InterPro" id="IPR013083">
    <property type="entry name" value="Znf_RING/FYVE/PHD"/>
</dbReference>
<dbReference type="PROSITE" id="PS50280">
    <property type="entry name" value="SET"/>
    <property type="match status" value="1"/>
</dbReference>
<dbReference type="Gene3D" id="3.30.40.10">
    <property type="entry name" value="Zinc/RING finger domain, C3HC4 (zinc finger)"/>
    <property type="match status" value="3"/>
</dbReference>
<dbReference type="InterPro" id="IPR000313">
    <property type="entry name" value="PWWP_dom"/>
</dbReference>
<dbReference type="PROSITE" id="PS50812">
    <property type="entry name" value="PWWP"/>
    <property type="match status" value="2"/>
</dbReference>
<evidence type="ECO:0000256" key="8">
    <source>
        <dbReference type="ARBA" id="ARBA00022723"/>
    </source>
</evidence>
<sequence length="1222" mass="137941">MNCFYTESMTPLDTTTILDNNSTTIPDDDNNVPKISNSDIAKSDEHDHKTENGVVNDDKIKSITAVVNSDADIKKDENVIENNNSVSVSEINTESPNDVDDKSTNDCIEEEKMEVVDNNDKSITGKSIKWSVGQLTWAHISHYPYWPCIITLEPNTDIFTKEKSVGRRKVATLIHVQYFGDKGRHGWVSESWIMEYTGIDHFNKLAVEVLKNKKKFVKYAGFIVKSTIQKKWQIAVDEAEKMLLMSIEDRIDIAEKTCASKIKKRGLINNNNNFVNNDKNIINLTNETPPTPPSSIKDSSDESIVIRKTKRTRRKKSDIVHGDFEVYYEETRHKLINFPPESTDDDIRAYLKTTWDSMATYLKNKYKPKKLNDFDCDLLADEQSVKSTSSIISKTNNSESESDCENNDADNDNNKIDDKTTADKSPSPSTSTTTALVEATTPSSSSSSSSSITSTEVAVTTPKKYDSIEEENFKCIDCLSGVAPACFVCNEREEERIRCSMSTCGKHYHASCLKLWPQSHWQGGRIACPYHVCHTCTSDNPQSYQCHSRAPHDRFVRCVRCPSAYHAASSCLPAGSKILTGTHIICPKHYISPNPPLNAAWCFLCTRGGSLICCDTCPTSFHPECLGINAPDGAFICEDCETGRLPLYGEVVWCKLGNYRWWPSRICYPNEIPLNLETATHSNGEFCVEFFGTHNYYWAHRGRCFLYQDGDLNAKVTAIGKKNVDESYKIAVDEANDVYQKLKNEKIAAQDDTIPKRLKPPPYVKLRINKPVGNVKPVEVDSIVACECNPQWSNPCSSDTDCLNRILSIECSPDICPAGEKCNNQAFVRRVYPAMEPFHTAGRGWGLRTLDNIKSGQFVIEYVGEVIDEAEYKRRLHRKKELRNENYYFLTIDNYRLIDAEPKGNLSRFMNHSCQPNCETQKWTVNGDTRIGLFALRDISNNEELTFNYNLASDGETRKPCLCGASNCSGYIGLKVQKPQLTVIQQTKIETAEKVKKQRRRRIHPCWKCGQSIIDTDNLLKCQLRSCFKRYHTDCANIIDNNSKFICPWHHCLTCSDRTASHCTFCSTAYCQNHLEGNLTEQKENGGYLCKIHEDLLFEDDQDFNVDNKNNQNLNNVIIYGKQMSPEYPEPEESDDDFDKASLLADSDSPIEPLSPRGSIIEVVISSEEGDDDSVTQENNKLDNAKDDKLDNNSLINVNDKIKSMGYTTHQLNEIIGIGGGI</sequence>
<feature type="region of interest" description="Disordered" evidence="17">
    <location>
        <begin position="1168"/>
        <end position="1188"/>
    </location>
</feature>
<dbReference type="Pfam" id="PF00856">
    <property type="entry name" value="SET"/>
    <property type="match status" value="1"/>
</dbReference>
<dbReference type="Pfam" id="PF17907">
    <property type="entry name" value="AWS"/>
    <property type="match status" value="1"/>
</dbReference>
<keyword evidence="25" id="KW-1185">Reference proteome</keyword>
<keyword evidence="7" id="KW-0949">S-adenosyl-L-methionine</keyword>
<keyword evidence="4" id="KW-0597">Phosphoprotein</keyword>
<dbReference type="InterPro" id="IPR011011">
    <property type="entry name" value="Znf_FYVE_PHD"/>
</dbReference>
<feature type="domain" description="RING-type" evidence="19">
    <location>
        <begin position="486"/>
        <end position="531"/>
    </location>
</feature>
<feature type="compositionally biased region" description="Low complexity" evidence="17">
    <location>
        <begin position="387"/>
        <end position="399"/>
    </location>
</feature>